<feature type="region of interest" description="Disordered" evidence="1">
    <location>
        <begin position="69"/>
        <end position="95"/>
    </location>
</feature>
<evidence type="ECO:0000313" key="3">
    <source>
        <dbReference type="Proteomes" id="UP000019335"/>
    </source>
</evidence>
<organism evidence="2 3">
    <name type="scientific">Nannochloropsis gaditana</name>
    <dbReference type="NCBI Taxonomy" id="72520"/>
    <lineage>
        <taxon>Eukaryota</taxon>
        <taxon>Sar</taxon>
        <taxon>Stramenopiles</taxon>
        <taxon>Ochrophyta</taxon>
        <taxon>Eustigmatophyceae</taxon>
        <taxon>Eustigmatales</taxon>
        <taxon>Monodopsidaceae</taxon>
        <taxon>Nannochloropsis</taxon>
    </lineage>
</organism>
<comment type="caution">
    <text evidence="2">The sequence shown here is derived from an EMBL/GenBank/DDBJ whole genome shotgun (WGS) entry which is preliminary data.</text>
</comment>
<keyword evidence="3" id="KW-1185">Reference proteome</keyword>
<feature type="compositionally biased region" description="Low complexity" evidence="1">
    <location>
        <begin position="188"/>
        <end position="231"/>
    </location>
</feature>
<evidence type="ECO:0000256" key="1">
    <source>
        <dbReference type="SAM" id="MobiDB-lite"/>
    </source>
</evidence>
<dbReference type="AlphaFoldDB" id="W7TYA3"/>
<feature type="region of interest" description="Disordered" evidence="1">
    <location>
        <begin position="126"/>
        <end position="152"/>
    </location>
</feature>
<proteinExistence type="predicted"/>
<feature type="compositionally biased region" description="Low complexity" evidence="1">
    <location>
        <begin position="137"/>
        <end position="148"/>
    </location>
</feature>
<name>W7TYA3_9STRA</name>
<evidence type="ECO:0000313" key="2">
    <source>
        <dbReference type="EMBL" id="EWM28463.1"/>
    </source>
</evidence>
<accession>W7TYA3</accession>
<gene>
    <name evidence="2" type="ORF">Naga_100190g13</name>
</gene>
<feature type="region of interest" description="Disordered" evidence="1">
    <location>
        <begin position="184"/>
        <end position="231"/>
    </location>
</feature>
<dbReference type="Proteomes" id="UP000019335">
    <property type="component" value="Chromosome 4"/>
</dbReference>
<reference evidence="2 3" key="1">
    <citation type="journal article" date="2014" name="Mol. Plant">
        <title>Chromosome Scale Genome Assembly and Transcriptome Profiling of Nannochloropsis gaditana in Nitrogen Depletion.</title>
        <authorList>
            <person name="Corteggiani Carpinelli E."/>
            <person name="Telatin A."/>
            <person name="Vitulo N."/>
            <person name="Forcato C."/>
            <person name="D'Angelo M."/>
            <person name="Schiavon R."/>
            <person name="Vezzi A."/>
            <person name="Giacometti G.M."/>
            <person name="Morosinotto T."/>
            <person name="Valle G."/>
        </authorList>
    </citation>
    <scope>NUCLEOTIDE SEQUENCE [LARGE SCALE GENOMIC DNA]</scope>
    <source>
        <strain evidence="2 3">B-31</strain>
    </source>
</reference>
<feature type="non-terminal residue" evidence="2">
    <location>
        <position position="1"/>
    </location>
</feature>
<sequence length="231" mass="24997">VQRGGDDLSSLHDPVHVPPLCHSTVSSLPPTLPPFSPAFNAARPRLPPLTLPPFFSPLHSSLPPPARVPHHLSHTCFPPSRSITDGQRSSNTRASPGRWQAFGVSLSQFSPLDLETSFLHPSVSMSQTLPLPPSPCPTLRTTPSPSSLCRRPLFLSPQHAPWGSHTSSSLPPFPRTVCPLGVRDVLPSSSSSSSSSQTRQHLSSSHQHTLQEQPLSHQPPQVQQPSHIQPH</sequence>
<protein>
    <submittedName>
        <fullName evidence="2">Uncharacterized protein</fullName>
    </submittedName>
</protein>
<feature type="compositionally biased region" description="Polar residues" evidence="1">
    <location>
        <begin position="81"/>
        <end position="94"/>
    </location>
</feature>
<dbReference type="EMBL" id="AZIL01000287">
    <property type="protein sequence ID" value="EWM28463.1"/>
    <property type="molecule type" value="Genomic_DNA"/>
</dbReference>